<dbReference type="InterPro" id="IPR035211">
    <property type="entry name" value="DUF5325"/>
</dbReference>
<dbReference type="eggNOG" id="ENOG5033HY9">
    <property type="taxonomic scope" value="Bacteria"/>
</dbReference>
<dbReference type="EMBL" id="AVBG01000003">
    <property type="protein sequence ID" value="KGP92059.1"/>
    <property type="molecule type" value="Genomic_DNA"/>
</dbReference>
<dbReference type="Pfam" id="PF17259">
    <property type="entry name" value="DUF5325"/>
    <property type="match status" value="1"/>
</dbReference>
<dbReference type="AlphaFoldDB" id="A0A0A2UVU0"/>
<comment type="caution">
    <text evidence="2">The sequence shown here is derived from an EMBL/GenBank/DDBJ whole genome shotgun (WGS) entry which is preliminary data.</text>
</comment>
<name>A0A0A2UVU0_9BACI</name>
<gene>
    <name evidence="2" type="ORF">N780_00210</name>
</gene>
<protein>
    <recommendedName>
        <fullName evidence="4">YlaF family protein</fullName>
    </recommendedName>
</protein>
<accession>A0A0A2UVU0</accession>
<keyword evidence="3" id="KW-1185">Reference proteome</keyword>
<keyword evidence="1" id="KW-1133">Transmembrane helix</keyword>
<evidence type="ECO:0000313" key="3">
    <source>
        <dbReference type="Proteomes" id="UP000030153"/>
    </source>
</evidence>
<keyword evidence="1" id="KW-0472">Membrane</keyword>
<organism evidence="2 3">
    <name type="scientific">Pontibacillus chungwhensis BH030062</name>
    <dbReference type="NCBI Taxonomy" id="1385513"/>
    <lineage>
        <taxon>Bacteria</taxon>
        <taxon>Bacillati</taxon>
        <taxon>Bacillota</taxon>
        <taxon>Bacilli</taxon>
        <taxon>Bacillales</taxon>
        <taxon>Bacillaceae</taxon>
        <taxon>Pontibacillus</taxon>
    </lineage>
</organism>
<reference evidence="2 3" key="1">
    <citation type="submission" date="2013-08" db="EMBL/GenBank/DDBJ databases">
        <title>Genome of Pontibacillus chungwhensis.</title>
        <authorList>
            <person name="Wang Q."/>
            <person name="Wang G."/>
        </authorList>
    </citation>
    <scope>NUCLEOTIDE SEQUENCE [LARGE SCALE GENOMIC DNA]</scope>
    <source>
        <strain evidence="2 3">BH030062</strain>
    </source>
</reference>
<keyword evidence="1" id="KW-0812">Transmembrane</keyword>
<dbReference type="RefSeq" id="WP_036780906.1">
    <property type="nucleotide sequence ID" value="NZ_AVBG01000003.1"/>
</dbReference>
<evidence type="ECO:0000256" key="1">
    <source>
        <dbReference type="SAM" id="Phobius"/>
    </source>
</evidence>
<feature type="transmembrane region" description="Helical" evidence="1">
    <location>
        <begin position="32"/>
        <end position="51"/>
    </location>
</feature>
<evidence type="ECO:0008006" key="4">
    <source>
        <dbReference type="Google" id="ProtNLM"/>
    </source>
</evidence>
<dbReference type="Proteomes" id="UP000030153">
    <property type="component" value="Unassembled WGS sequence"/>
</dbReference>
<proteinExistence type="predicted"/>
<sequence length="60" mass="6755">MKNLNIPLFLLALLAVFCFMLVGVAIGYRSVIFSLLFLLLGFSVMGFGFVVKRKQRNQEA</sequence>
<evidence type="ECO:0000313" key="2">
    <source>
        <dbReference type="EMBL" id="KGP92059.1"/>
    </source>
</evidence>
<feature type="transmembrane region" description="Helical" evidence="1">
    <location>
        <begin position="7"/>
        <end position="26"/>
    </location>
</feature>